<name>A0ABT0KIK4_9GAMM</name>
<sequence length="112" mass="13154">MTTYNRLDDRCIEDPIIRAYLHNEVIRKSNSQDVDLYRYDIKPDEEYRPDLVAHRIWGICELRWCVRLLAGTVAEYEPLPIGQTLSAPSIAWLRERIRHYVDTGELPAIQAL</sequence>
<gene>
    <name evidence="1" type="ORF">KAJ71_20650</name>
</gene>
<protein>
    <submittedName>
        <fullName evidence="1">Baseplate protein</fullName>
    </submittedName>
</protein>
<keyword evidence="2" id="KW-1185">Reference proteome</keyword>
<accession>A0ABT0KIK4</accession>
<proteinExistence type="predicted"/>
<comment type="caution">
    <text evidence="1">The sequence shown here is derived from an EMBL/GenBank/DDBJ whole genome shotgun (WGS) entry which is preliminary data.</text>
</comment>
<reference evidence="1" key="1">
    <citation type="submission" date="2021-04" db="EMBL/GenBank/DDBJ databases">
        <title>Genome sequence of Serratia sp. arafor3.</title>
        <authorList>
            <person name="Besaury L."/>
        </authorList>
    </citation>
    <scope>NUCLEOTIDE SEQUENCE</scope>
    <source>
        <strain evidence="1">Arafor3</strain>
    </source>
</reference>
<dbReference type="Proteomes" id="UP001165275">
    <property type="component" value="Unassembled WGS sequence"/>
</dbReference>
<evidence type="ECO:0000313" key="2">
    <source>
        <dbReference type="Proteomes" id="UP001165275"/>
    </source>
</evidence>
<organism evidence="1 2">
    <name type="scientific">Serratia silvae</name>
    <dbReference type="NCBI Taxonomy" id="2824122"/>
    <lineage>
        <taxon>Bacteria</taxon>
        <taxon>Pseudomonadati</taxon>
        <taxon>Pseudomonadota</taxon>
        <taxon>Gammaproteobacteria</taxon>
        <taxon>Enterobacterales</taxon>
        <taxon>Yersiniaceae</taxon>
        <taxon>Serratia</taxon>
    </lineage>
</organism>
<evidence type="ECO:0000313" key="1">
    <source>
        <dbReference type="EMBL" id="MCL1031408.1"/>
    </source>
</evidence>
<dbReference type="EMBL" id="JAGQDC010000021">
    <property type="protein sequence ID" value="MCL1031408.1"/>
    <property type="molecule type" value="Genomic_DNA"/>
</dbReference>